<dbReference type="InterPro" id="IPR005025">
    <property type="entry name" value="FMN_Rdtase-like_dom"/>
</dbReference>
<dbReference type="Gene3D" id="3.40.50.360">
    <property type="match status" value="1"/>
</dbReference>
<feature type="compositionally biased region" description="Basic residues" evidence="1">
    <location>
        <begin position="84"/>
        <end position="97"/>
    </location>
</feature>
<dbReference type="Pfam" id="PF03358">
    <property type="entry name" value="FMN_red"/>
    <property type="match status" value="1"/>
</dbReference>
<proteinExistence type="predicted"/>
<dbReference type="SUPFAM" id="SSF52218">
    <property type="entry name" value="Flavoproteins"/>
    <property type="match status" value="1"/>
</dbReference>
<dbReference type="Proteomes" id="UP000242427">
    <property type="component" value="Unassembled WGS sequence"/>
</dbReference>
<dbReference type="AlphaFoldDB" id="A0A9X7PDU3"/>
<dbReference type="GO" id="GO:0005829">
    <property type="term" value="C:cytosol"/>
    <property type="evidence" value="ECO:0007669"/>
    <property type="project" value="TreeGrafter"/>
</dbReference>
<organism evidence="3 4">
    <name type="scientific">Streptosporangium nondiastaticum</name>
    <dbReference type="NCBI Taxonomy" id="35764"/>
    <lineage>
        <taxon>Bacteria</taxon>
        <taxon>Bacillati</taxon>
        <taxon>Actinomycetota</taxon>
        <taxon>Actinomycetes</taxon>
        <taxon>Streptosporangiales</taxon>
        <taxon>Streptosporangiaceae</taxon>
        <taxon>Streptosporangium</taxon>
    </lineage>
</organism>
<dbReference type="InterPro" id="IPR050712">
    <property type="entry name" value="NAD(P)H-dep_reductase"/>
</dbReference>
<feature type="region of interest" description="Disordered" evidence="1">
    <location>
        <begin position="1"/>
        <end position="107"/>
    </location>
</feature>
<evidence type="ECO:0000313" key="3">
    <source>
        <dbReference type="EMBL" id="PSJ24295.1"/>
    </source>
</evidence>
<dbReference type="OrthoDB" id="9812295at2"/>
<feature type="compositionally biased region" description="Low complexity" evidence="1">
    <location>
        <begin position="42"/>
        <end position="53"/>
    </location>
</feature>
<dbReference type="PANTHER" id="PTHR30543:SF21">
    <property type="entry name" value="NAD(P)H-DEPENDENT FMN REDUCTASE LOT6"/>
    <property type="match status" value="1"/>
</dbReference>
<keyword evidence="4" id="KW-1185">Reference proteome</keyword>
<dbReference type="EMBL" id="PXWG01000213">
    <property type="protein sequence ID" value="PSJ24295.1"/>
    <property type="molecule type" value="Genomic_DNA"/>
</dbReference>
<protein>
    <recommendedName>
        <fullName evidence="2">NADPH-dependent FMN reductase-like domain-containing protein</fullName>
    </recommendedName>
</protein>
<evidence type="ECO:0000313" key="4">
    <source>
        <dbReference type="Proteomes" id="UP000242427"/>
    </source>
</evidence>
<gene>
    <name evidence="3" type="ORF">B7P34_34175</name>
</gene>
<evidence type="ECO:0000259" key="2">
    <source>
        <dbReference type="Pfam" id="PF03358"/>
    </source>
</evidence>
<dbReference type="PANTHER" id="PTHR30543">
    <property type="entry name" value="CHROMATE REDUCTASE"/>
    <property type="match status" value="1"/>
</dbReference>
<name>A0A9X7PDU3_9ACTN</name>
<feature type="compositionally biased region" description="Pro residues" evidence="1">
    <location>
        <begin position="305"/>
        <end position="320"/>
    </location>
</feature>
<reference evidence="3 4" key="1">
    <citation type="submission" date="2018-03" db="EMBL/GenBank/DDBJ databases">
        <title>Chitinolytic properties of Streptosporangium nondiastaticum TBG75A20.</title>
        <authorList>
            <person name="Gayathri V."/>
            <person name="Shiburaj S."/>
        </authorList>
    </citation>
    <scope>NUCLEOTIDE SEQUENCE [LARGE SCALE GENOMIC DNA]</scope>
    <source>
        <strain evidence="3 4">TBG75A20</strain>
    </source>
</reference>
<dbReference type="InterPro" id="IPR029039">
    <property type="entry name" value="Flavoprotein-like_sf"/>
</dbReference>
<comment type="caution">
    <text evidence="3">The sequence shown here is derived from an EMBL/GenBank/DDBJ whole genome shotgun (WGS) entry which is preliminary data.</text>
</comment>
<feature type="region of interest" description="Disordered" evidence="1">
    <location>
        <begin position="298"/>
        <end position="338"/>
    </location>
</feature>
<dbReference type="GO" id="GO:0016491">
    <property type="term" value="F:oxidoreductase activity"/>
    <property type="evidence" value="ECO:0007669"/>
    <property type="project" value="InterPro"/>
</dbReference>
<feature type="domain" description="NADPH-dependent FMN reductase-like" evidence="2">
    <location>
        <begin position="112"/>
        <end position="262"/>
    </location>
</feature>
<dbReference type="GO" id="GO:0010181">
    <property type="term" value="F:FMN binding"/>
    <property type="evidence" value="ECO:0007669"/>
    <property type="project" value="TreeGrafter"/>
</dbReference>
<accession>A0A9X7PDU3</accession>
<sequence length="338" mass="34851">MDALRRNGGLPPGACRMPDAYRTAEGVNGPAPHHPAPPRAPAPTARPAVRQPAGRSVTSGRAPDTAARRPGRVRKGPIYPRTVRQGRRAGAVRRGPRPRTGTSDAEAGTDMTKVVLISGSLRAASVNSAALRAVRRIIEQARPAASAVSLPIGRLPFYNGDVESAGTTPAVAVARALVADADALVISTPCYNGAVPGVLKNALDWLSRPDGASSLTGRVAAVLSASPGGRGGIDAQPALLDLLDSCGAITVEHPPVAIRGAHQRLDGAGEMTDPETVAALRELVDATFEAVAIMAEQRRSVLGTPEPPRAPRTPRPPQAVPSPAAGPWSRASVTLSRS</sequence>
<evidence type="ECO:0000256" key="1">
    <source>
        <dbReference type="SAM" id="MobiDB-lite"/>
    </source>
</evidence>
<feature type="compositionally biased region" description="Pro residues" evidence="1">
    <location>
        <begin position="32"/>
        <end position="41"/>
    </location>
</feature>